<dbReference type="PANTHER" id="PTHR48182">
    <property type="entry name" value="PROTEIN SERAC1"/>
    <property type="match status" value="1"/>
</dbReference>
<reference evidence="17" key="1">
    <citation type="submission" date="2025-08" db="UniProtKB">
        <authorList>
            <consortium name="RefSeq"/>
        </authorList>
    </citation>
    <scope>IDENTIFICATION</scope>
    <source>
        <tissue evidence="17">Testes</tissue>
    </source>
</reference>
<dbReference type="RefSeq" id="XP_002733941.1">
    <property type="nucleotide sequence ID" value="XM_002733895.2"/>
</dbReference>
<sequence length="671" mass="76350">MRMLRVVRFLRRFSSSGVPPDKKSSRKFGRYILLGSAVVGGVALYNELNYLDNAVQYKVDTSDPEKWKTYIYIPGGAMFYQIKDTVNQMRLRSFGHLFEEGVDPDEASWWSRLEVKSDNPIKLLSMAQSNVKNIRFQGVNSLAKQTSWQDSEYRKVAQACDDRTRVALARTKGADSRFFLPPPKYHDETTEESIEASFRELLSALPMTGLDKCAQYFTSVAMKEDKTAMADVRGGLWCFGGNGLPFATTLSNIPDQKAELFYLQALLHHSEIPSHCDVIVEKNGLQLLMQLAEKREESLTIMCKICRILGNLALHEQLHHQIVTSGWVTLLASWMKSNYIPLAMHASRTLANLDRDFCSEKCESGIYIMHPRHRSSLPIAADVIFVHGLLGGSFKTWRQQDPERLETEEAPADIHNFKKRDLDLTYCWPKSWLAEDAPHTRIITVEYDTHVSNWMPKCPFETEKRTIASRSIEMLEKLKEAGVGCRPVIWVTHSMGGLLVKQMILDAQKMDDFKTLSDKTRGVVFYSTPHKGSPLAAYSQQAKYLLYPSVEVNELSPESTSLEEQHRQFFSFAKERKIRCLSFGETEPTNIGLGIKLLIVPPESANPGYGSFQEMDVNHLNVCKPDNIDSKLYKLLCSFIDELIPKKVIEEISSVLDPNKSTEEYCWGDMF</sequence>
<dbReference type="InterPro" id="IPR029058">
    <property type="entry name" value="AB_hydrolase_fold"/>
</dbReference>
<evidence type="ECO:0000256" key="2">
    <source>
        <dbReference type="ARBA" id="ARBA00004173"/>
    </source>
</evidence>
<name>A0ABM0GNM6_SACKO</name>
<keyword evidence="11" id="KW-0594">Phospholipid biosynthesis</keyword>
<proteinExistence type="inferred from homology"/>
<dbReference type="GeneID" id="100370654"/>
<evidence type="ECO:0000313" key="16">
    <source>
        <dbReference type="Proteomes" id="UP000694865"/>
    </source>
</evidence>
<dbReference type="Gene3D" id="3.40.50.1820">
    <property type="entry name" value="alpha/beta hydrolase"/>
    <property type="match status" value="1"/>
</dbReference>
<dbReference type="Proteomes" id="UP000694865">
    <property type="component" value="Unplaced"/>
</dbReference>
<evidence type="ECO:0000256" key="15">
    <source>
        <dbReference type="ARBA" id="ARBA00041701"/>
    </source>
</evidence>
<evidence type="ECO:0000256" key="14">
    <source>
        <dbReference type="ARBA" id="ARBA00040991"/>
    </source>
</evidence>
<keyword evidence="12" id="KW-1208">Phospholipid metabolism</keyword>
<dbReference type="SUPFAM" id="SSF48371">
    <property type="entry name" value="ARM repeat"/>
    <property type="match status" value="1"/>
</dbReference>
<gene>
    <name evidence="17" type="primary">LOC100370654</name>
</gene>
<keyword evidence="4" id="KW-0444">Lipid biosynthesis</keyword>
<evidence type="ECO:0000256" key="10">
    <source>
        <dbReference type="ARBA" id="ARBA00023136"/>
    </source>
</evidence>
<evidence type="ECO:0000256" key="7">
    <source>
        <dbReference type="ARBA" id="ARBA00022989"/>
    </source>
</evidence>
<evidence type="ECO:0000256" key="3">
    <source>
        <dbReference type="ARBA" id="ARBA00004240"/>
    </source>
</evidence>
<keyword evidence="7" id="KW-1133">Transmembrane helix</keyword>
<protein>
    <recommendedName>
        <fullName evidence="14">Protein SERAC1</fullName>
    </recommendedName>
    <alternativeName>
        <fullName evidence="15">Serine active site-containing protein 1</fullName>
    </alternativeName>
</protein>
<evidence type="ECO:0000256" key="11">
    <source>
        <dbReference type="ARBA" id="ARBA00023209"/>
    </source>
</evidence>
<dbReference type="InterPro" id="IPR016024">
    <property type="entry name" value="ARM-type_fold"/>
</dbReference>
<keyword evidence="16" id="KW-1185">Reference proteome</keyword>
<dbReference type="InterPro" id="IPR011989">
    <property type="entry name" value="ARM-like"/>
</dbReference>
<evidence type="ECO:0000256" key="5">
    <source>
        <dbReference type="ARBA" id="ARBA00022692"/>
    </source>
</evidence>
<keyword evidence="8" id="KW-0443">Lipid metabolism</keyword>
<accession>A0ABM0GNM6</accession>
<keyword evidence="10" id="KW-0472">Membrane</keyword>
<comment type="similarity">
    <text evidence="13">Belongs to the SERAC1 family.</text>
</comment>
<evidence type="ECO:0000256" key="8">
    <source>
        <dbReference type="ARBA" id="ARBA00023098"/>
    </source>
</evidence>
<keyword evidence="9" id="KW-0496">Mitochondrion</keyword>
<dbReference type="SUPFAM" id="SSF53474">
    <property type="entry name" value="alpha/beta-Hydrolases"/>
    <property type="match status" value="1"/>
</dbReference>
<evidence type="ECO:0000313" key="17">
    <source>
        <dbReference type="RefSeq" id="XP_002733941.1"/>
    </source>
</evidence>
<evidence type="ECO:0000256" key="6">
    <source>
        <dbReference type="ARBA" id="ARBA00022824"/>
    </source>
</evidence>
<evidence type="ECO:0000256" key="13">
    <source>
        <dbReference type="ARBA" id="ARBA00038024"/>
    </source>
</evidence>
<dbReference type="Gene3D" id="1.25.10.10">
    <property type="entry name" value="Leucine-rich Repeat Variant"/>
    <property type="match status" value="1"/>
</dbReference>
<dbReference type="PANTHER" id="PTHR48182:SF2">
    <property type="entry name" value="PROTEIN SERAC1"/>
    <property type="match status" value="1"/>
</dbReference>
<keyword evidence="5" id="KW-0812">Transmembrane</keyword>
<keyword evidence="6" id="KW-0256">Endoplasmic reticulum</keyword>
<dbReference type="InterPro" id="IPR052374">
    <property type="entry name" value="SERAC1"/>
</dbReference>
<evidence type="ECO:0000256" key="9">
    <source>
        <dbReference type="ARBA" id="ARBA00023128"/>
    </source>
</evidence>
<evidence type="ECO:0000256" key="12">
    <source>
        <dbReference type="ARBA" id="ARBA00023264"/>
    </source>
</evidence>
<evidence type="ECO:0000256" key="1">
    <source>
        <dbReference type="ARBA" id="ARBA00004167"/>
    </source>
</evidence>
<evidence type="ECO:0000256" key="4">
    <source>
        <dbReference type="ARBA" id="ARBA00022516"/>
    </source>
</evidence>
<organism evidence="16 17">
    <name type="scientific">Saccoglossus kowalevskii</name>
    <name type="common">Acorn worm</name>
    <dbReference type="NCBI Taxonomy" id="10224"/>
    <lineage>
        <taxon>Eukaryota</taxon>
        <taxon>Metazoa</taxon>
        <taxon>Hemichordata</taxon>
        <taxon>Enteropneusta</taxon>
        <taxon>Harrimaniidae</taxon>
        <taxon>Saccoglossus</taxon>
    </lineage>
</organism>
<comment type="subcellular location">
    <subcellularLocation>
        <location evidence="3">Endoplasmic reticulum</location>
    </subcellularLocation>
    <subcellularLocation>
        <location evidence="1">Membrane</location>
        <topology evidence="1">Single-pass membrane protein</topology>
    </subcellularLocation>
    <subcellularLocation>
        <location evidence="2">Mitochondrion</location>
    </subcellularLocation>
</comment>